<evidence type="ECO:0000259" key="1">
    <source>
        <dbReference type="Pfam" id="PF08670"/>
    </source>
</evidence>
<organism evidence="2 3">
    <name type="scientific">Crocosphaera chwakensis CCY0110</name>
    <dbReference type="NCBI Taxonomy" id="391612"/>
    <lineage>
        <taxon>Bacteria</taxon>
        <taxon>Bacillati</taxon>
        <taxon>Cyanobacteriota</taxon>
        <taxon>Cyanophyceae</taxon>
        <taxon>Oscillatoriophycideae</taxon>
        <taxon>Chroococcales</taxon>
        <taxon>Aphanothecaceae</taxon>
        <taxon>Crocosphaera</taxon>
        <taxon>Crocosphaera chwakensis</taxon>
    </lineage>
</organism>
<reference evidence="2 3" key="1">
    <citation type="submission" date="2007-03" db="EMBL/GenBank/DDBJ databases">
        <authorList>
            <person name="Stal L."/>
            <person name="Ferriera S."/>
            <person name="Johnson J."/>
            <person name="Kravitz S."/>
            <person name="Beeson K."/>
            <person name="Sutton G."/>
            <person name="Rogers Y.-H."/>
            <person name="Friedman R."/>
            <person name="Frazier M."/>
            <person name="Venter J.C."/>
        </authorList>
    </citation>
    <scope>NUCLEOTIDE SEQUENCE [LARGE SCALE GENOMIC DNA]</scope>
    <source>
        <strain evidence="2 3">CCY0110</strain>
    </source>
</reference>
<dbReference type="eggNOG" id="ENOG5032SCF">
    <property type="taxonomic scope" value="Bacteria"/>
</dbReference>
<comment type="caution">
    <text evidence="2">The sequence shown here is derived from an EMBL/GenBank/DDBJ whole genome shotgun (WGS) entry which is preliminary data.</text>
</comment>
<dbReference type="Pfam" id="PF08670">
    <property type="entry name" value="MEKHLA"/>
    <property type="match status" value="1"/>
</dbReference>
<dbReference type="AlphaFoldDB" id="A3IVS6"/>
<keyword evidence="3" id="KW-1185">Reference proteome</keyword>
<gene>
    <name evidence="2" type="ORF">CY0110_12157</name>
</gene>
<name>A3IVS6_9CHRO</name>
<sequence length="161" mass="18893">MNHQPWQQEKVIQRTQLILSSFEHWLGRSLFEHFGITEVKTDAIEVSQQLFEANFIVASHGTQTDPIFNYGNQKALDIWELTWEEFIQTPSRKTAEAIEQQERDRLLAETTEKGYSRFSTIRITKTGKRFKINNGIVWNVIDNQQTYQGQAAVYSDFYFLP</sequence>
<protein>
    <recommendedName>
        <fullName evidence="1">MEKHLA domain-containing protein</fullName>
    </recommendedName>
</protein>
<feature type="domain" description="MEKHLA" evidence="1">
    <location>
        <begin position="13"/>
        <end position="159"/>
    </location>
</feature>
<proteinExistence type="predicted"/>
<dbReference type="OrthoDB" id="9794448at2"/>
<dbReference type="InterPro" id="IPR013978">
    <property type="entry name" value="MEKHLA"/>
</dbReference>
<accession>A3IVS6</accession>
<evidence type="ECO:0000313" key="2">
    <source>
        <dbReference type="EMBL" id="EAZ89387.1"/>
    </source>
</evidence>
<dbReference type="RefSeq" id="WP_008277485.1">
    <property type="nucleotide sequence ID" value="NZ_AAXW01000045.1"/>
</dbReference>
<dbReference type="EMBL" id="AAXW01000045">
    <property type="protein sequence ID" value="EAZ89387.1"/>
    <property type="molecule type" value="Genomic_DNA"/>
</dbReference>
<dbReference type="Proteomes" id="UP000003781">
    <property type="component" value="Unassembled WGS sequence"/>
</dbReference>
<evidence type="ECO:0000313" key="3">
    <source>
        <dbReference type="Proteomes" id="UP000003781"/>
    </source>
</evidence>